<dbReference type="EMBL" id="MTYH01000082">
    <property type="protein sequence ID" value="PNP39433.1"/>
    <property type="molecule type" value="Genomic_DNA"/>
</dbReference>
<feature type="domain" description="RNase III" evidence="2">
    <location>
        <begin position="108"/>
        <end position="255"/>
    </location>
</feature>
<dbReference type="Pfam" id="PF14622">
    <property type="entry name" value="Ribonucleas_3_3"/>
    <property type="match status" value="1"/>
</dbReference>
<dbReference type="FunFam" id="1.10.1520.10:FF:000018">
    <property type="entry name" value="RNase III domain protein"/>
    <property type="match status" value="1"/>
</dbReference>
<gene>
    <name evidence="3" type="ORF">TGAMA5MH_08639</name>
</gene>
<name>A0A2K0T1M1_9HYPO</name>
<evidence type="ECO:0000259" key="2">
    <source>
        <dbReference type="Pfam" id="PF14622"/>
    </source>
</evidence>
<accession>A0A2K0T1M1</accession>
<comment type="caution">
    <text evidence="3">The sequence shown here is derived from an EMBL/GenBank/DDBJ whole genome shotgun (WGS) entry which is preliminary data.</text>
</comment>
<dbReference type="GO" id="GO:0005762">
    <property type="term" value="C:mitochondrial large ribosomal subunit"/>
    <property type="evidence" value="ECO:0007669"/>
    <property type="project" value="InterPro"/>
</dbReference>
<dbReference type="OrthoDB" id="2281895at2759"/>
<dbReference type="Gene3D" id="1.10.1520.10">
    <property type="entry name" value="Ribonuclease III domain"/>
    <property type="match status" value="1"/>
</dbReference>
<dbReference type="PANTHER" id="PTHR28160:SF1">
    <property type="entry name" value="LARGE RIBOSOMAL SUBUNIT PROTEIN ML57"/>
    <property type="match status" value="1"/>
</dbReference>
<dbReference type="AlphaFoldDB" id="A0A2K0T1M1"/>
<dbReference type="InterPro" id="IPR000999">
    <property type="entry name" value="RNase_III_dom"/>
</dbReference>
<evidence type="ECO:0000256" key="1">
    <source>
        <dbReference type="SAM" id="MobiDB-lite"/>
    </source>
</evidence>
<dbReference type="Proteomes" id="UP000236546">
    <property type="component" value="Unassembled WGS sequence"/>
</dbReference>
<feature type="region of interest" description="Disordered" evidence="1">
    <location>
        <begin position="27"/>
        <end position="63"/>
    </location>
</feature>
<proteinExistence type="predicted"/>
<reference evidence="3 4" key="1">
    <citation type="submission" date="2017-02" db="EMBL/GenBank/DDBJ databases">
        <title>Genomes of Trichoderma spp. with biocontrol activity.</title>
        <authorList>
            <person name="Gardiner D."/>
            <person name="Kazan K."/>
            <person name="Vos C."/>
            <person name="Harvey P."/>
        </authorList>
    </citation>
    <scope>NUCLEOTIDE SEQUENCE [LARGE SCALE GENOMIC DNA]</scope>
    <source>
        <strain evidence="3 4">A5MH</strain>
    </source>
</reference>
<dbReference type="GO" id="GO:0006396">
    <property type="term" value="P:RNA processing"/>
    <property type="evidence" value="ECO:0007669"/>
    <property type="project" value="InterPro"/>
</dbReference>
<evidence type="ECO:0000313" key="3">
    <source>
        <dbReference type="EMBL" id="PNP39433.1"/>
    </source>
</evidence>
<organism evidence="3 4">
    <name type="scientific">Trichoderma gamsii</name>
    <dbReference type="NCBI Taxonomy" id="398673"/>
    <lineage>
        <taxon>Eukaryota</taxon>
        <taxon>Fungi</taxon>
        <taxon>Dikarya</taxon>
        <taxon>Ascomycota</taxon>
        <taxon>Pezizomycotina</taxon>
        <taxon>Sordariomycetes</taxon>
        <taxon>Hypocreomycetidae</taxon>
        <taxon>Hypocreales</taxon>
        <taxon>Hypocreaceae</taxon>
        <taxon>Trichoderma</taxon>
    </lineage>
</organism>
<evidence type="ECO:0000313" key="4">
    <source>
        <dbReference type="Proteomes" id="UP000236546"/>
    </source>
</evidence>
<dbReference type="GO" id="GO:0004525">
    <property type="term" value="F:ribonuclease III activity"/>
    <property type="evidence" value="ECO:0007669"/>
    <property type="project" value="InterPro"/>
</dbReference>
<dbReference type="GO" id="GO:0032543">
    <property type="term" value="P:mitochondrial translation"/>
    <property type="evidence" value="ECO:0007669"/>
    <property type="project" value="InterPro"/>
</dbReference>
<dbReference type="PANTHER" id="PTHR28160">
    <property type="entry name" value="54S RIBOSOMAL PROTEIN L15, MITOCHONDRIAL"/>
    <property type="match status" value="1"/>
</dbReference>
<feature type="compositionally biased region" description="Polar residues" evidence="1">
    <location>
        <begin position="45"/>
        <end position="62"/>
    </location>
</feature>
<protein>
    <recommendedName>
        <fullName evidence="2">RNase III domain-containing protein</fullName>
    </recommendedName>
</protein>
<dbReference type="InterPro" id="IPR040030">
    <property type="entry name" value="Ribosomal_mL57"/>
</dbReference>
<sequence>MALQSCRPSLVRCRHTARAFAPCARTFATESESAPSTPESFKIPATSNSSTKTKPRWSQTPQGMKAPLQLDFAKSARNKIWAVNNDPTQLDEMYNRLLGPGGSKMLPEELKWLAVTHKSFDQGRRGFNDRLALLGRLTMVMEATKEIVSKEPLDGSIFPDQFDRTPLEDDQLLSVDNLNVMGPRDIIGKDKLYQLANNVGLMDVVRWKPRLPRRLEASGVEVVLNSALMAIIGAVTLQHGSAVAAQVVRERILAQVPKDN</sequence>
<dbReference type="InterPro" id="IPR036389">
    <property type="entry name" value="RNase_III_sf"/>
</dbReference>
<dbReference type="GO" id="GO:0003735">
    <property type="term" value="F:structural constituent of ribosome"/>
    <property type="evidence" value="ECO:0007669"/>
    <property type="project" value="InterPro"/>
</dbReference>
<feature type="compositionally biased region" description="Low complexity" evidence="1">
    <location>
        <begin position="28"/>
        <end position="40"/>
    </location>
</feature>